<feature type="transmembrane region" description="Helical" evidence="1">
    <location>
        <begin position="148"/>
        <end position="167"/>
    </location>
</feature>
<gene>
    <name evidence="2" type="ORF">F7D14_14475</name>
</gene>
<keyword evidence="1" id="KW-0472">Membrane</keyword>
<feature type="transmembrane region" description="Helical" evidence="1">
    <location>
        <begin position="390"/>
        <end position="409"/>
    </location>
</feature>
<dbReference type="Proteomes" id="UP000422569">
    <property type="component" value="Chromosome"/>
</dbReference>
<name>A0A6B8M6T7_9HYPH</name>
<keyword evidence="1" id="KW-0812">Transmembrane</keyword>
<proteinExistence type="predicted"/>
<reference evidence="2 3" key="1">
    <citation type="submission" date="2019-09" db="EMBL/GenBank/DDBJ databases">
        <title>Isolation and complete genome sequencing of Methylocystis species.</title>
        <authorList>
            <person name="Rumah B.L."/>
            <person name="Stead C.E."/>
            <person name="Stevens B.C."/>
            <person name="Minton N.P."/>
            <person name="Grosse-Honebrink A."/>
            <person name="Zhang Y."/>
        </authorList>
    </citation>
    <scope>NUCLEOTIDE SEQUENCE [LARGE SCALE GENOMIC DNA]</scope>
    <source>
        <strain evidence="2 3">BRCS2</strain>
    </source>
</reference>
<feature type="transmembrane region" description="Helical" evidence="1">
    <location>
        <begin position="352"/>
        <end position="374"/>
    </location>
</feature>
<dbReference type="KEGG" id="mpar:F7D14_14475"/>
<keyword evidence="3" id="KW-1185">Reference proteome</keyword>
<dbReference type="AlphaFoldDB" id="A0A6B8M6T7"/>
<protein>
    <recommendedName>
        <fullName evidence="4">DUF2142 domain-containing protein</fullName>
    </recommendedName>
</protein>
<sequence length="436" mass="46916">MFAEALRPANAAPARCDRDGLHFIKILVLCLFVAAAISRAVQRDFRQGFDEVAHVSYVAHLQQTGEASPDFAAMRLLDPETFHFMDLPNYLNHPSPYYWLLARLGPKVEGNPRSLVILRLINIVIAASGFCALLMLSSGDKRSKIEEYAWYLPLLAIPMLPSIAGAANNDNPAFLGGALALLASQRLLATREGAWLIVALAGLIVAGLAKLTGLLLVGGLIAGVLATMISRGDCQPSWIGAAVIAALVAASPYVALWVQYGGPAPDTPGQIELLKSTAPPDLGWEHAPRLSFLGFAAKFAQAFFIHWVPTPRERNALQYAVLAAPVFAIFCAMAGAWISGRRLLRKRETPDDVLIVAGFATLCVTLACHLVFSYRHHVAYAYLADAYPRYYLPLIGIVPLAGLSALSAMRESRAKTILTAILIGGPLAVSLFGIPI</sequence>
<feature type="transmembrane region" description="Helical" evidence="1">
    <location>
        <begin position="416"/>
        <end position="434"/>
    </location>
</feature>
<dbReference type="RefSeq" id="WP_016920927.1">
    <property type="nucleotide sequence ID" value="NZ_CP044331.1"/>
</dbReference>
<evidence type="ECO:0000313" key="3">
    <source>
        <dbReference type="Proteomes" id="UP000422569"/>
    </source>
</evidence>
<evidence type="ECO:0000256" key="1">
    <source>
        <dbReference type="SAM" id="Phobius"/>
    </source>
</evidence>
<organism evidence="2 3">
    <name type="scientific">Methylocystis parvus</name>
    <dbReference type="NCBI Taxonomy" id="134"/>
    <lineage>
        <taxon>Bacteria</taxon>
        <taxon>Pseudomonadati</taxon>
        <taxon>Pseudomonadota</taxon>
        <taxon>Alphaproteobacteria</taxon>
        <taxon>Hyphomicrobiales</taxon>
        <taxon>Methylocystaceae</taxon>
        <taxon>Methylocystis</taxon>
    </lineage>
</organism>
<keyword evidence="1" id="KW-1133">Transmembrane helix</keyword>
<feature type="transmembrane region" description="Helical" evidence="1">
    <location>
        <begin position="238"/>
        <end position="258"/>
    </location>
</feature>
<feature type="transmembrane region" description="Helical" evidence="1">
    <location>
        <begin position="116"/>
        <end position="136"/>
    </location>
</feature>
<feature type="transmembrane region" description="Helical" evidence="1">
    <location>
        <begin position="316"/>
        <end position="340"/>
    </location>
</feature>
<dbReference type="EMBL" id="CP044331">
    <property type="protein sequence ID" value="QGM98561.1"/>
    <property type="molecule type" value="Genomic_DNA"/>
</dbReference>
<feature type="transmembrane region" description="Helical" evidence="1">
    <location>
        <begin position="194"/>
        <end position="226"/>
    </location>
</feature>
<evidence type="ECO:0008006" key="4">
    <source>
        <dbReference type="Google" id="ProtNLM"/>
    </source>
</evidence>
<accession>A0A6B8M6T7</accession>
<feature type="transmembrane region" description="Helical" evidence="1">
    <location>
        <begin position="21"/>
        <end position="41"/>
    </location>
</feature>
<evidence type="ECO:0000313" key="2">
    <source>
        <dbReference type="EMBL" id="QGM98561.1"/>
    </source>
</evidence>